<dbReference type="Proteomes" id="UP000019364">
    <property type="component" value="Unassembled WGS sequence"/>
</dbReference>
<comment type="subcellular location">
    <subcellularLocation>
        <location evidence="8">Cytoplasm</location>
    </subcellularLocation>
</comment>
<dbReference type="GO" id="GO:0006777">
    <property type="term" value="P:Mo-molybdopterin cofactor biosynthetic process"/>
    <property type="evidence" value="ECO:0007669"/>
    <property type="project" value="UniProtKB-KW"/>
</dbReference>
<evidence type="ECO:0000256" key="4">
    <source>
        <dbReference type="ARBA" id="ARBA00022741"/>
    </source>
</evidence>
<dbReference type="InterPro" id="IPR013482">
    <property type="entry name" value="Molybde_CF_guanTrfase"/>
</dbReference>
<dbReference type="AlphaFoldDB" id="W7YGW4"/>
<comment type="similarity">
    <text evidence="8">Belongs to the MobA family.</text>
</comment>
<gene>
    <name evidence="8" type="primary">mobA</name>
    <name evidence="10" type="ORF">JCM16418_4327</name>
</gene>
<evidence type="ECO:0000256" key="1">
    <source>
        <dbReference type="ARBA" id="ARBA00022490"/>
    </source>
</evidence>
<keyword evidence="2 8" id="KW-0808">Transferase</keyword>
<protein>
    <recommendedName>
        <fullName evidence="8">Probable molybdenum cofactor guanylyltransferase</fullName>
        <shortName evidence="8">MoCo guanylyltransferase</shortName>
        <ecNumber evidence="8">2.7.7.77</ecNumber>
    </recommendedName>
    <alternativeName>
        <fullName evidence="8">GTP:molybdopterin guanylyltransferase</fullName>
    </alternativeName>
    <alternativeName>
        <fullName evidence="8">Mo-MPT guanylyltransferase</fullName>
    </alternativeName>
    <alternativeName>
        <fullName evidence="8">Molybdopterin guanylyltransferase</fullName>
    </alternativeName>
    <alternativeName>
        <fullName evidence="8">Molybdopterin-guanine dinucleotide synthase</fullName>
        <shortName evidence="8">MGD synthase</shortName>
    </alternativeName>
</protein>
<keyword evidence="7 8" id="KW-0501">Molybdenum cofactor biosynthesis</keyword>
<comment type="cofactor">
    <cofactor evidence="8">
        <name>Mg(2+)</name>
        <dbReference type="ChEBI" id="CHEBI:18420"/>
    </cofactor>
</comment>
<sequence length="209" mass="22983">MMFEITGGILAGGRSSRMGSNKALLEIEGITVIERITKQLSPVVSEMMISANEKQDYLFLGKVIVQDSYPGKGPLAGVHSLLAAANTPWCIVCACDMPFVTTDIFRVLVDAASLVSGGLQTDRVQAILPITGGRIQPLLAAYHRSAFPSLEQMLQADKLRMTDWLDHLRVRYLTEEELTQQSRVDANQALFNMNNPEEYKHAKQDSGAS</sequence>
<dbReference type="SUPFAM" id="SSF53448">
    <property type="entry name" value="Nucleotide-diphospho-sugar transferases"/>
    <property type="match status" value="1"/>
</dbReference>
<dbReference type="EMBL" id="BAVZ01000019">
    <property type="protein sequence ID" value="GAF10150.1"/>
    <property type="molecule type" value="Genomic_DNA"/>
</dbReference>
<dbReference type="GO" id="GO:0046872">
    <property type="term" value="F:metal ion binding"/>
    <property type="evidence" value="ECO:0007669"/>
    <property type="project" value="UniProtKB-KW"/>
</dbReference>
<dbReference type="eggNOG" id="COG0746">
    <property type="taxonomic scope" value="Bacteria"/>
</dbReference>
<dbReference type="CDD" id="cd02503">
    <property type="entry name" value="MobA"/>
    <property type="match status" value="1"/>
</dbReference>
<keyword evidence="6 8" id="KW-0342">GTP-binding</keyword>
<feature type="binding site" evidence="8">
    <location>
        <position position="96"/>
    </location>
    <ligand>
        <name>Mg(2+)</name>
        <dbReference type="ChEBI" id="CHEBI:18420"/>
    </ligand>
</feature>
<evidence type="ECO:0000256" key="3">
    <source>
        <dbReference type="ARBA" id="ARBA00022723"/>
    </source>
</evidence>
<dbReference type="GO" id="GO:0061603">
    <property type="term" value="F:molybdenum cofactor guanylyltransferase activity"/>
    <property type="evidence" value="ECO:0007669"/>
    <property type="project" value="UniProtKB-EC"/>
</dbReference>
<comment type="domain">
    <text evidence="8">The N-terminal domain determines nucleotide recognition and specific binding, while the C-terminal domain determines the specific binding to the target protein.</text>
</comment>
<dbReference type="HAMAP" id="MF_00316">
    <property type="entry name" value="MobA"/>
    <property type="match status" value="1"/>
</dbReference>
<evidence type="ECO:0000256" key="7">
    <source>
        <dbReference type="ARBA" id="ARBA00023150"/>
    </source>
</evidence>
<dbReference type="GO" id="GO:0005737">
    <property type="term" value="C:cytoplasm"/>
    <property type="evidence" value="ECO:0007669"/>
    <property type="project" value="UniProtKB-SubCell"/>
</dbReference>
<dbReference type="Gene3D" id="3.90.550.10">
    <property type="entry name" value="Spore Coat Polysaccharide Biosynthesis Protein SpsA, Chain A"/>
    <property type="match status" value="1"/>
</dbReference>
<evidence type="ECO:0000256" key="2">
    <source>
        <dbReference type="ARBA" id="ARBA00022679"/>
    </source>
</evidence>
<evidence type="ECO:0000313" key="10">
    <source>
        <dbReference type="EMBL" id="GAF10150.1"/>
    </source>
</evidence>
<keyword evidence="1 8" id="KW-0963">Cytoplasm</keyword>
<feature type="domain" description="MobA-like NTP transferase" evidence="9">
    <location>
        <begin position="9"/>
        <end position="160"/>
    </location>
</feature>
<dbReference type="Pfam" id="PF12804">
    <property type="entry name" value="NTP_transf_3"/>
    <property type="match status" value="1"/>
</dbReference>
<evidence type="ECO:0000256" key="6">
    <source>
        <dbReference type="ARBA" id="ARBA00023134"/>
    </source>
</evidence>
<dbReference type="EC" id="2.7.7.77" evidence="8"/>
<organism evidence="10 11">
    <name type="scientific">Paenibacillus pini JCM 16418</name>
    <dbReference type="NCBI Taxonomy" id="1236976"/>
    <lineage>
        <taxon>Bacteria</taxon>
        <taxon>Bacillati</taxon>
        <taxon>Bacillota</taxon>
        <taxon>Bacilli</taxon>
        <taxon>Bacillales</taxon>
        <taxon>Paenibacillaceae</taxon>
        <taxon>Paenibacillus</taxon>
    </lineage>
</organism>
<keyword evidence="4 8" id="KW-0547">Nucleotide-binding</keyword>
<reference evidence="10 11" key="1">
    <citation type="journal article" date="2014" name="Genome Announc.">
        <title>Draft Genome Sequence of Paenibacillus pini JCM 16418T, Isolated from the Rhizosphere of Pine Tree.</title>
        <authorList>
            <person name="Yuki M."/>
            <person name="Oshima K."/>
            <person name="Suda W."/>
            <person name="Oshida Y."/>
            <person name="Kitamura K."/>
            <person name="Iida Y."/>
            <person name="Hattori M."/>
            <person name="Ohkuma M."/>
        </authorList>
    </citation>
    <scope>NUCLEOTIDE SEQUENCE [LARGE SCALE GENOMIC DNA]</scope>
    <source>
        <strain evidence="10 11">JCM 16418</strain>
    </source>
</reference>
<dbReference type="STRING" id="1236976.JCM16418_4327"/>
<comment type="function">
    <text evidence="8">Transfers a GMP moiety from GTP to Mo-molybdopterin (Mo-MPT) cofactor (Moco or molybdenum cofactor) to form Mo-molybdopterin guanine dinucleotide (Mo-MGD) cofactor.</text>
</comment>
<dbReference type="GO" id="GO:0005525">
    <property type="term" value="F:GTP binding"/>
    <property type="evidence" value="ECO:0007669"/>
    <property type="project" value="UniProtKB-UniRule"/>
</dbReference>
<keyword evidence="11" id="KW-1185">Reference proteome</keyword>
<dbReference type="OrthoDB" id="9788394at2"/>
<comment type="catalytic activity">
    <reaction evidence="8">
        <text>Mo-molybdopterin + GTP + H(+) = Mo-molybdopterin guanine dinucleotide + diphosphate</text>
        <dbReference type="Rhea" id="RHEA:34243"/>
        <dbReference type="ChEBI" id="CHEBI:15378"/>
        <dbReference type="ChEBI" id="CHEBI:33019"/>
        <dbReference type="ChEBI" id="CHEBI:37565"/>
        <dbReference type="ChEBI" id="CHEBI:71302"/>
        <dbReference type="ChEBI" id="CHEBI:71310"/>
        <dbReference type="EC" id="2.7.7.77"/>
    </reaction>
</comment>
<keyword evidence="5 8" id="KW-0460">Magnesium</keyword>
<feature type="binding site" evidence="8">
    <location>
        <position position="22"/>
    </location>
    <ligand>
        <name>GTP</name>
        <dbReference type="ChEBI" id="CHEBI:37565"/>
    </ligand>
</feature>
<proteinExistence type="inferred from homology"/>
<accession>W7YGW4</accession>
<dbReference type="PANTHER" id="PTHR19136:SF81">
    <property type="entry name" value="MOLYBDENUM COFACTOR GUANYLYLTRANSFERASE"/>
    <property type="match status" value="1"/>
</dbReference>
<feature type="binding site" evidence="8">
    <location>
        <begin position="10"/>
        <end position="12"/>
    </location>
    <ligand>
        <name>GTP</name>
        <dbReference type="ChEBI" id="CHEBI:37565"/>
    </ligand>
</feature>
<name>W7YGW4_9BACL</name>
<dbReference type="PANTHER" id="PTHR19136">
    <property type="entry name" value="MOLYBDENUM COFACTOR GUANYLYLTRANSFERASE"/>
    <property type="match status" value="1"/>
</dbReference>
<evidence type="ECO:0000259" key="9">
    <source>
        <dbReference type="Pfam" id="PF12804"/>
    </source>
</evidence>
<comment type="caution">
    <text evidence="10">The sequence shown here is derived from an EMBL/GenBank/DDBJ whole genome shotgun (WGS) entry which is preliminary data.</text>
</comment>
<comment type="caution">
    <text evidence="8">Lacks conserved residue(s) required for the propagation of feature annotation.</text>
</comment>
<evidence type="ECO:0000313" key="11">
    <source>
        <dbReference type="Proteomes" id="UP000019364"/>
    </source>
</evidence>
<keyword evidence="3 8" id="KW-0479">Metal-binding</keyword>
<evidence type="ECO:0000256" key="8">
    <source>
        <dbReference type="HAMAP-Rule" id="MF_00316"/>
    </source>
</evidence>
<evidence type="ECO:0000256" key="5">
    <source>
        <dbReference type="ARBA" id="ARBA00022842"/>
    </source>
</evidence>
<dbReference type="InterPro" id="IPR029044">
    <property type="entry name" value="Nucleotide-diphossugar_trans"/>
</dbReference>
<feature type="binding site" evidence="8">
    <location>
        <position position="96"/>
    </location>
    <ligand>
        <name>GTP</name>
        <dbReference type="ChEBI" id="CHEBI:37565"/>
    </ligand>
</feature>
<dbReference type="InterPro" id="IPR025877">
    <property type="entry name" value="MobA-like_NTP_Trfase"/>
</dbReference>
<feature type="binding site" evidence="8">
    <location>
        <position position="67"/>
    </location>
    <ligand>
        <name>GTP</name>
        <dbReference type="ChEBI" id="CHEBI:37565"/>
    </ligand>
</feature>
<dbReference type="RefSeq" id="WP_081765514.1">
    <property type="nucleotide sequence ID" value="NZ_BAVZ01000019.1"/>
</dbReference>